<dbReference type="InterPro" id="IPR044156">
    <property type="entry name" value="Galectin-like"/>
</dbReference>
<keyword evidence="1 2" id="KW-0430">Lectin</keyword>
<dbReference type="GO" id="GO:0030246">
    <property type="term" value="F:carbohydrate binding"/>
    <property type="evidence" value="ECO:0007669"/>
    <property type="project" value="UniProtKB-UniRule"/>
</dbReference>
<gene>
    <name evidence="4" type="ORF">PENTCL1PPCAC_14181</name>
</gene>
<dbReference type="SMART" id="SM00276">
    <property type="entry name" value="GLECT"/>
    <property type="match status" value="1"/>
</dbReference>
<dbReference type="PANTHER" id="PTHR11346:SF173">
    <property type="entry name" value="GALECTIN"/>
    <property type="match status" value="1"/>
</dbReference>
<keyword evidence="5" id="KW-1185">Reference proteome</keyword>
<dbReference type="GO" id="GO:0016936">
    <property type="term" value="F:galactoside binding"/>
    <property type="evidence" value="ECO:0007669"/>
    <property type="project" value="TreeGrafter"/>
</dbReference>
<comment type="caution">
    <text evidence="4">The sequence shown here is derived from an EMBL/GenBank/DDBJ whole genome shotgun (WGS) entry which is preliminary data.</text>
</comment>
<dbReference type="AlphaFoldDB" id="A0AAV5T8U9"/>
<dbReference type="SMART" id="SM00908">
    <property type="entry name" value="Gal-bind_lectin"/>
    <property type="match status" value="1"/>
</dbReference>
<organism evidence="4 5">
    <name type="scientific">Pristionchus entomophagus</name>
    <dbReference type="NCBI Taxonomy" id="358040"/>
    <lineage>
        <taxon>Eukaryota</taxon>
        <taxon>Metazoa</taxon>
        <taxon>Ecdysozoa</taxon>
        <taxon>Nematoda</taxon>
        <taxon>Chromadorea</taxon>
        <taxon>Rhabditida</taxon>
        <taxon>Rhabditina</taxon>
        <taxon>Diplogasteromorpha</taxon>
        <taxon>Diplogasteroidea</taxon>
        <taxon>Neodiplogasteridae</taxon>
        <taxon>Pristionchus</taxon>
    </lineage>
</organism>
<accession>A0AAV5T8U9</accession>
<dbReference type="Gene3D" id="2.60.120.200">
    <property type="match status" value="1"/>
</dbReference>
<dbReference type="InterPro" id="IPR013320">
    <property type="entry name" value="ConA-like_dom_sf"/>
</dbReference>
<evidence type="ECO:0000256" key="1">
    <source>
        <dbReference type="ARBA" id="ARBA00022734"/>
    </source>
</evidence>
<evidence type="ECO:0000313" key="5">
    <source>
        <dbReference type="Proteomes" id="UP001432027"/>
    </source>
</evidence>
<dbReference type="SUPFAM" id="SSF49899">
    <property type="entry name" value="Concanavalin A-like lectins/glucanases"/>
    <property type="match status" value="1"/>
</dbReference>
<evidence type="ECO:0000313" key="4">
    <source>
        <dbReference type="EMBL" id="GMS92006.1"/>
    </source>
</evidence>
<reference evidence="4" key="1">
    <citation type="submission" date="2023-10" db="EMBL/GenBank/DDBJ databases">
        <title>Genome assembly of Pristionchus species.</title>
        <authorList>
            <person name="Yoshida K."/>
            <person name="Sommer R.J."/>
        </authorList>
    </citation>
    <scope>NUCLEOTIDE SEQUENCE</scope>
    <source>
        <strain evidence="4">RS0144</strain>
    </source>
</reference>
<dbReference type="PROSITE" id="PS51304">
    <property type="entry name" value="GALECTIN"/>
    <property type="match status" value="1"/>
</dbReference>
<dbReference type="PANTHER" id="PTHR11346">
    <property type="entry name" value="GALECTIN"/>
    <property type="match status" value="1"/>
</dbReference>
<protein>
    <recommendedName>
        <fullName evidence="2">Galectin</fullName>
    </recommendedName>
</protein>
<proteinExistence type="predicted"/>
<name>A0AAV5T8U9_9BILA</name>
<dbReference type="Proteomes" id="UP001432027">
    <property type="component" value="Unassembled WGS sequence"/>
</dbReference>
<evidence type="ECO:0000256" key="2">
    <source>
        <dbReference type="RuleBase" id="RU102079"/>
    </source>
</evidence>
<dbReference type="EMBL" id="BTSX01000004">
    <property type="protein sequence ID" value="GMS92006.1"/>
    <property type="molecule type" value="Genomic_DNA"/>
</dbReference>
<feature type="non-terminal residue" evidence="4">
    <location>
        <position position="1"/>
    </location>
</feature>
<evidence type="ECO:0000259" key="3">
    <source>
        <dbReference type="PROSITE" id="PS51304"/>
    </source>
</evidence>
<dbReference type="InterPro" id="IPR001079">
    <property type="entry name" value="Galectin_CRD"/>
</dbReference>
<sequence>PSFSSHLNPIMIGTGVAVNFATEHFHPPTPVSIPISGFGHGHRIRIVGVPAPNAHRFWVNLNTVNDTAFHFNPRFDERCVVRNNTRYKAWQHEERFADHFPFNHGHIFTLEFVAVGGHVDIFYNGRLFTRFQERENPQYIQFVEVAGDVHVHSIHLSSA</sequence>
<feature type="domain" description="Galectin" evidence="3">
    <location>
        <begin position="30"/>
        <end position="157"/>
    </location>
</feature>
<dbReference type="FunFam" id="2.60.120.200:FF:000244">
    <property type="entry name" value="Galectin"/>
    <property type="match status" value="1"/>
</dbReference>
<dbReference type="Pfam" id="PF00337">
    <property type="entry name" value="Gal-bind_lectin"/>
    <property type="match status" value="1"/>
</dbReference>
<dbReference type="CDD" id="cd00070">
    <property type="entry name" value="GLECT"/>
    <property type="match status" value="1"/>
</dbReference>